<evidence type="ECO:0000256" key="3">
    <source>
        <dbReference type="ARBA" id="ARBA00007110"/>
    </source>
</evidence>
<keyword evidence="8 11" id="KW-0808">Transferase</keyword>
<organism evidence="12 13">
    <name type="scientific">[Brevibacterium] flavum</name>
    <dbReference type="NCBI Taxonomy" id="92706"/>
    <lineage>
        <taxon>Bacteria</taxon>
        <taxon>Bacillati</taxon>
        <taxon>Actinomycetota</taxon>
        <taxon>Actinomycetes</taxon>
        <taxon>Mycobacteriales</taxon>
        <taxon>Corynebacteriaceae</taxon>
        <taxon>Corynebacterium</taxon>
    </lineage>
</organism>
<dbReference type="NCBIfam" id="NF000996">
    <property type="entry name" value="PRK00105.1"/>
    <property type="match status" value="1"/>
</dbReference>
<evidence type="ECO:0000256" key="8">
    <source>
        <dbReference type="ARBA" id="ARBA00022679"/>
    </source>
</evidence>
<dbReference type="Gene3D" id="1.10.1610.10">
    <property type="match status" value="1"/>
</dbReference>
<accession>A0A0F6Z6P6</accession>
<dbReference type="CDD" id="cd02439">
    <property type="entry name" value="DMB-PRT_CobT"/>
    <property type="match status" value="1"/>
</dbReference>
<evidence type="ECO:0000256" key="10">
    <source>
        <dbReference type="ARBA" id="ARBA00047340"/>
    </source>
</evidence>
<keyword evidence="6 11" id="KW-0169">Cobalamin biosynthesis</keyword>
<comment type="similarity">
    <text evidence="3 11">Belongs to the CobT family.</text>
</comment>
<comment type="function">
    <text evidence="1 11">Catalyzes the synthesis of alpha-ribazole-5'-phosphate from nicotinate mononucleotide (NAMN) and 5,6-dimethylbenzimidazole (DMB).</text>
</comment>
<evidence type="ECO:0000256" key="7">
    <source>
        <dbReference type="ARBA" id="ARBA00022676"/>
    </source>
</evidence>
<feature type="active site" description="Proton acceptor" evidence="11">
    <location>
        <position position="313"/>
    </location>
</feature>
<comment type="pathway">
    <text evidence="2 11">Nucleoside biosynthesis; alpha-ribazole biosynthesis; alpha-ribazole from 5,6-dimethylbenzimidazole: step 1/2.</text>
</comment>
<dbReference type="InterPro" id="IPR036087">
    <property type="entry name" value="Nict_dMeBzImd_PRibTrfase_sf"/>
</dbReference>
<dbReference type="PANTHER" id="PTHR43463:SF1">
    <property type="entry name" value="NICOTINATE-NUCLEOTIDE--DIMETHYLBENZIMIDAZOLE PHOSPHORIBOSYLTRANSFERASE"/>
    <property type="match status" value="1"/>
</dbReference>
<dbReference type="Gene3D" id="3.40.50.10210">
    <property type="match status" value="1"/>
</dbReference>
<dbReference type="SUPFAM" id="SSF52733">
    <property type="entry name" value="Nicotinate mononucleotide:5,6-dimethylbenzimidazole phosphoribosyltransferase (CobT)"/>
    <property type="match status" value="1"/>
</dbReference>
<keyword evidence="7 11" id="KW-0328">Glycosyltransferase</keyword>
<evidence type="ECO:0000256" key="11">
    <source>
        <dbReference type="HAMAP-Rule" id="MF_00230"/>
    </source>
</evidence>
<dbReference type="AlphaFoldDB" id="A0A0F6Z6P6"/>
<dbReference type="GO" id="GO:0009236">
    <property type="term" value="P:cobalamin biosynthetic process"/>
    <property type="evidence" value="ECO:0007669"/>
    <property type="project" value="UniProtKB-UniRule"/>
</dbReference>
<name>A0A0F6Z6P6_9CORY</name>
<evidence type="ECO:0000256" key="6">
    <source>
        <dbReference type="ARBA" id="ARBA00022573"/>
    </source>
</evidence>
<dbReference type="EC" id="2.4.2.21" evidence="4 11"/>
<dbReference type="HAMAP" id="MF_00230">
    <property type="entry name" value="CobT"/>
    <property type="match status" value="1"/>
</dbReference>
<evidence type="ECO:0000256" key="2">
    <source>
        <dbReference type="ARBA" id="ARBA00005049"/>
    </source>
</evidence>
<dbReference type="PANTHER" id="PTHR43463">
    <property type="entry name" value="NICOTINATE-NUCLEOTIDE--DIMETHYLBENZIMIDAZOLE PHOSPHORIBOSYLTRANSFERASE"/>
    <property type="match status" value="1"/>
</dbReference>
<proteinExistence type="inferred from homology"/>
<dbReference type="NCBIfam" id="TIGR03160">
    <property type="entry name" value="cobT_DBIPRT"/>
    <property type="match status" value="1"/>
</dbReference>
<dbReference type="RefSeq" id="WP_003856626.1">
    <property type="nucleotide sequence ID" value="NZ_CP011309.1"/>
</dbReference>
<dbReference type="UniPathway" id="UPA00061">
    <property type="reaction ID" value="UER00516"/>
</dbReference>
<dbReference type="InterPro" id="IPR017846">
    <property type="entry name" value="Nict_dMeBzImd_PRibTrfase_bact"/>
</dbReference>
<comment type="catalytic activity">
    <reaction evidence="10 11">
        <text>5,6-dimethylbenzimidazole + nicotinate beta-D-ribonucleotide = alpha-ribazole 5'-phosphate + nicotinate + H(+)</text>
        <dbReference type="Rhea" id="RHEA:11196"/>
        <dbReference type="ChEBI" id="CHEBI:15378"/>
        <dbReference type="ChEBI" id="CHEBI:15890"/>
        <dbReference type="ChEBI" id="CHEBI:32544"/>
        <dbReference type="ChEBI" id="CHEBI:57502"/>
        <dbReference type="ChEBI" id="CHEBI:57918"/>
        <dbReference type="EC" id="2.4.2.21"/>
    </reaction>
</comment>
<evidence type="ECO:0000313" key="12">
    <source>
        <dbReference type="EMBL" id="AKF27983.1"/>
    </source>
</evidence>
<dbReference type="InterPro" id="IPR023195">
    <property type="entry name" value="Nict_dMeBzImd_PRibTrfase_N"/>
</dbReference>
<gene>
    <name evidence="11" type="primary">cobT</name>
    <name evidence="12" type="ORF">YH66_10655</name>
</gene>
<keyword evidence="13" id="KW-1185">Reference proteome</keyword>
<evidence type="ECO:0000256" key="9">
    <source>
        <dbReference type="ARBA" id="ARBA00030686"/>
    </source>
</evidence>
<dbReference type="PATRIC" id="fig|92706.3.peg.2236"/>
<sequence>MVPAELFARVEFPDHKILAQTKDFHDSLTKPPGSLGKLEQIGCFISACQGQIPPRPLNNSKIVVFAGDHGVATKGVSAYPSSVSLQMAENITNGGAAINVIARTTGTSVRLIDTSLDHEAWGDERVSRSCGSIDVEDAMTQEQVERALEIGKRIADQEVDAGADILIPGDLGIGNTTTAAALVGTFTLAEPVVVVGRGTGIDDEAWKLKVSAIRDAMFRVRDLRQDPIAIARKISSPDLAAMAAFIAQAAVRRTPVLLDGVVVTAAALLANKLAPGARRWFIAGHRSTEPAHSVALNALALDPILELGMSLGEGSGAATALPLVKIAVDLMNDMSTFSSAGVDGPLNASSEAPEQNTE</sequence>
<evidence type="ECO:0000256" key="1">
    <source>
        <dbReference type="ARBA" id="ARBA00002197"/>
    </source>
</evidence>
<protein>
    <recommendedName>
        <fullName evidence="5 11">Nicotinate-nucleotide--dimethylbenzimidazole phosphoribosyltransferase</fullName>
        <shortName evidence="11">NN:DBI PRT</shortName>
        <ecNumber evidence="4 11">2.4.2.21</ecNumber>
    </recommendedName>
    <alternativeName>
        <fullName evidence="9 11">N(1)-alpha-phosphoribosyltransferase</fullName>
    </alternativeName>
</protein>
<dbReference type="GO" id="GO:0008939">
    <property type="term" value="F:nicotinate-nucleotide-dimethylbenzimidazole phosphoribosyltransferase activity"/>
    <property type="evidence" value="ECO:0007669"/>
    <property type="project" value="UniProtKB-UniRule"/>
</dbReference>
<evidence type="ECO:0000256" key="4">
    <source>
        <dbReference type="ARBA" id="ARBA00011991"/>
    </source>
</evidence>
<dbReference type="Proteomes" id="UP000034037">
    <property type="component" value="Chromosome"/>
</dbReference>
<dbReference type="EMBL" id="CP011309">
    <property type="protein sequence ID" value="AKF27983.1"/>
    <property type="molecule type" value="Genomic_DNA"/>
</dbReference>
<evidence type="ECO:0000313" key="13">
    <source>
        <dbReference type="Proteomes" id="UP000034037"/>
    </source>
</evidence>
<dbReference type="Pfam" id="PF02277">
    <property type="entry name" value="DBI_PRT"/>
    <property type="match status" value="1"/>
</dbReference>
<dbReference type="HOGENOM" id="CLU_002982_0_2_11"/>
<reference evidence="12 13" key="1">
    <citation type="submission" date="2015-04" db="EMBL/GenBank/DDBJ databases">
        <title>Complete Genome Sequence of Brevibacterium flavum ATCC 15168.</title>
        <authorList>
            <person name="Ahn J."/>
            <person name="Park G."/>
            <person name="Jeon W."/>
            <person name="Jang Y."/>
            <person name="Jang M."/>
            <person name="Lee H."/>
            <person name="Lee H."/>
        </authorList>
    </citation>
    <scope>NUCLEOTIDE SEQUENCE [LARGE SCALE GENOMIC DNA]</scope>
    <source>
        <strain evidence="12 13">ATCC 15168</strain>
    </source>
</reference>
<dbReference type="InterPro" id="IPR003200">
    <property type="entry name" value="Nict_dMeBzImd_PRibTrfase"/>
</dbReference>
<evidence type="ECO:0000256" key="5">
    <source>
        <dbReference type="ARBA" id="ARBA00015486"/>
    </source>
</evidence>